<sequence length="87" mass="10167">MVEPESKHRNSIMRQHILAVGLIMEFPNIQLHHQTLETNMVKVHSKTIPITANTARIRCYIMERHQTLKFTHGESTSQDNSNKHKHD</sequence>
<organism evidence="1 2">
    <name type="scientific">Eumeta variegata</name>
    <name type="common">Bagworm moth</name>
    <name type="synonym">Eumeta japonica</name>
    <dbReference type="NCBI Taxonomy" id="151549"/>
    <lineage>
        <taxon>Eukaryota</taxon>
        <taxon>Metazoa</taxon>
        <taxon>Ecdysozoa</taxon>
        <taxon>Arthropoda</taxon>
        <taxon>Hexapoda</taxon>
        <taxon>Insecta</taxon>
        <taxon>Pterygota</taxon>
        <taxon>Neoptera</taxon>
        <taxon>Endopterygota</taxon>
        <taxon>Lepidoptera</taxon>
        <taxon>Glossata</taxon>
        <taxon>Ditrysia</taxon>
        <taxon>Tineoidea</taxon>
        <taxon>Psychidae</taxon>
        <taxon>Oiketicinae</taxon>
        <taxon>Eumeta</taxon>
    </lineage>
</organism>
<dbReference type="EMBL" id="BGZK01002709">
    <property type="protein sequence ID" value="GBP95954.1"/>
    <property type="molecule type" value="Genomic_DNA"/>
</dbReference>
<dbReference type="Proteomes" id="UP000299102">
    <property type="component" value="Unassembled WGS sequence"/>
</dbReference>
<accession>A0A4C2A9S1</accession>
<comment type="caution">
    <text evidence="1">The sequence shown here is derived from an EMBL/GenBank/DDBJ whole genome shotgun (WGS) entry which is preliminary data.</text>
</comment>
<reference evidence="1 2" key="1">
    <citation type="journal article" date="2019" name="Commun. Biol.">
        <title>The bagworm genome reveals a unique fibroin gene that provides high tensile strength.</title>
        <authorList>
            <person name="Kono N."/>
            <person name="Nakamura H."/>
            <person name="Ohtoshi R."/>
            <person name="Tomita M."/>
            <person name="Numata K."/>
            <person name="Arakawa K."/>
        </authorList>
    </citation>
    <scope>NUCLEOTIDE SEQUENCE [LARGE SCALE GENOMIC DNA]</scope>
</reference>
<protein>
    <submittedName>
        <fullName evidence="1">Uncharacterized protein</fullName>
    </submittedName>
</protein>
<gene>
    <name evidence="1" type="ORF">EVAR_100427_1</name>
</gene>
<dbReference type="AlphaFoldDB" id="A0A4C2A9S1"/>
<proteinExistence type="predicted"/>
<evidence type="ECO:0000313" key="1">
    <source>
        <dbReference type="EMBL" id="GBP95954.1"/>
    </source>
</evidence>
<keyword evidence="2" id="KW-1185">Reference proteome</keyword>
<evidence type="ECO:0000313" key="2">
    <source>
        <dbReference type="Proteomes" id="UP000299102"/>
    </source>
</evidence>
<name>A0A4C2A9S1_EUMVA</name>